<evidence type="ECO:0000313" key="2">
    <source>
        <dbReference type="Proteomes" id="UP000275281"/>
    </source>
</evidence>
<dbReference type="OrthoDB" id="3078260at2"/>
<reference evidence="1 2" key="1">
    <citation type="submission" date="2018-11" db="EMBL/GenBank/DDBJ databases">
        <authorList>
            <person name="Ye M.-Q."/>
            <person name="Du Z.-J."/>
        </authorList>
    </citation>
    <scope>NUCLEOTIDE SEQUENCE [LARGE SCALE GENOMIC DNA]</scope>
    <source>
        <strain evidence="1 2">U0105</strain>
    </source>
</reference>
<sequence>MDEKEMTDWAREQFQRANKHLAEIGILFDAVTPEESKYLAPVVAVWKIRSTEGKRYWVISGDVPADVIAESAAATARDALRYFAYQWQMKASNLMAEADNDQTKNHYAALLEKKGVMLYDISTNDELWQSV</sequence>
<name>A0A3N5Y3S1_9ALTE</name>
<evidence type="ECO:0000313" key="1">
    <source>
        <dbReference type="EMBL" id="RPJ68727.1"/>
    </source>
</evidence>
<dbReference type="AlphaFoldDB" id="A0A3N5Y3S1"/>
<keyword evidence="2" id="KW-1185">Reference proteome</keyword>
<accession>A0A3N5Y3S1</accession>
<dbReference type="InterPro" id="IPR032251">
    <property type="entry name" value="DUF4826"/>
</dbReference>
<protein>
    <submittedName>
        <fullName evidence="1">DUF4826 family protein</fullName>
    </submittedName>
</protein>
<organism evidence="1 2">
    <name type="scientific">Alteromonas sediminis</name>
    <dbReference type="NCBI Taxonomy" id="2259342"/>
    <lineage>
        <taxon>Bacteria</taxon>
        <taxon>Pseudomonadati</taxon>
        <taxon>Pseudomonadota</taxon>
        <taxon>Gammaproteobacteria</taxon>
        <taxon>Alteromonadales</taxon>
        <taxon>Alteromonadaceae</taxon>
        <taxon>Alteromonas/Salinimonas group</taxon>
        <taxon>Alteromonas</taxon>
    </lineage>
</organism>
<dbReference type="RefSeq" id="WP_124026728.1">
    <property type="nucleotide sequence ID" value="NZ_JBHRSN010000005.1"/>
</dbReference>
<comment type="caution">
    <text evidence="1">The sequence shown here is derived from an EMBL/GenBank/DDBJ whole genome shotgun (WGS) entry which is preliminary data.</text>
</comment>
<dbReference type="Pfam" id="PF16108">
    <property type="entry name" value="DUF4826"/>
    <property type="match status" value="1"/>
</dbReference>
<dbReference type="EMBL" id="RPOK01000001">
    <property type="protein sequence ID" value="RPJ68727.1"/>
    <property type="molecule type" value="Genomic_DNA"/>
</dbReference>
<proteinExistence type="predicted"/>
<gene>
    <name evidence="1" type="ORF">DRW07_04865</name>
</gene>
<dbReference type="Proteomes" id="UP000275281">
    <property type="component" value="Unassembled WGS sequence"/>
</dbReference>